<dbReference type="GO" id="GO:0005739">
    <property type="term" value="C:mitochondrion"/>
    <property type="evidence" value="ECO:0007669"/>
    <property type="project" value="TreeGrafter"/>
</dbReference>
<organism evidence="10 11">
    <name type="scientific">Gadus morhua</name>
    <name type="common">Atlantic cod</name>
    <dbReference type="NCBI Taxonomy" id="8049"/>
    <lineage>
        <taxon>Eukaryota</taxon>
        <taxon>Metazoa</taxon>
        <taxon>Chordata</taxon>
        <taxon>Craniata</taxon>
        <taxon>Vertebrata</taxon>
        <taxon>Euteleostomi</taxon>
        <taxon>Actinopterygii</taxon>
        <taxon>Neopterygii</taxon>
        <taxon>Teleostei</taxon>
        <taxon>Neoteleostei</taxon>
        <taxon>Acanthomorphata</taxon>
        <taxon>Zeiogadaria</taxon>
        <taxon>Gadariae</taxon>
        <taxon>Gadiformes</taxon>
        <taxon>Gadoidei</taxon>
        <taxon>Gadidae</taxon>
        <taxon>Gadus</taxon>
    </lineage>
</organism>
<gene>
    <name evidence="10" type="primary">DTYMK</name>
    <name evidence="10" type="synonym">dtymk</name>
</gene>
<evidence type="ECO:0000256" key="4">
    <source>
        <dbReference type="ARBA" id="ARBA00022679"/>
    </source>
</evidence>
<dbReference type="RefSeq" id="XP_030227677.1">
    <property type="nucleotide sequence ID" value="XM_030371817.1"/>
</dbReference>
<dbReference type="NCBIfam" id="TIGR00041">
    <property type="entry name" value="DTMP_kinase"/>
    <property type="match status" value="1"/>
</dbReference>
<comment type="similarity">
    <text evidence="2">Belongs to the thymidylate kinase family.</text>
</comment>
<keyword evidence="4" id="KW-0808">Transferase</keyword>
<evidence type="ECO:0000313" key="10">
    <source>
        <dbReference type="Ensembl" id="ENSGMOP00000010554.2"/>
    </source>
</evidence>
<keyword evidence="11" id="KW-1185">Reference proteome</keyword>
<name>A0A8C4ZA88_GADMO</name>
<dbReference type="Pfam" id="PF02223">
    <property type="entry name" value="Thymidylate_kin"/>
    <property type="match status" value="1"/>
</dbReference>
<dbReference type="GO" id="GO:0006227">
    <property type="term" value="P:dUDP biosynthetic process"/>
    <property type="evidence" value="ECO:0007669"/>
    <property type="project" value="TreeGrafter"/>
</dbReference>
<evidence type="ECO:0000256" key="7">
    <source>
        <dbReference type="ARBA" id="ARBA00022777"/>
    </source>
</evidence>
<protein>
    <recommendedName>
        <fullName evidence="3">dTMP kinase</fullName>
        <ecNumber evidence="3">2.7.4.9</ecNumber>
    </recommendedName>
</protein>
<evidence type="ECO:0000256" key="6">
    <source>
        <dbReference type="ARBA" id="ARBA00022741"/>
    </source>
</evidence>
<keyword evidence="6" id="KW-0547">Nucleotide-binding</keyword>
<evidence type="ECO:0000256" key="3">
    <source>
        <dbReference type="ARBA" id="ARBA00012980"/>
    </source>
</evidence>
<dbReference type="Ensembl" id="ENSGMOT00000010841.2">
    <property type="protein sequence ID" value="ENSGMOP00000010554.2"/>
    <property type="gene ID" value="ENSGMOG00000009868.2"/>
</dbReference>
<dbReference type="GO" id="GO:0006233">
    <property type="term" value="P:dTDP biosynthetic process"/>
    <property type="evidence" value="ECO:0007669"/>
    <property type="project" value="TreeGrafter"/>
</dbReference>
<dbReference type="InterPro" id="IPR027417">
    <property type="entry name" value="P-loop_NTPase"/>
</dbReference>
<dbReference type="HAMAP" id="MF_00165">
    <property type="entry name" value="Thymidylate_kinase"/>
    <property type="match status" value="1"/>
</dbReference>
<dbReference type="CDD" id="cd01672">
    <property type="entry name" value="TMPK"/>
    <property type="match status" value="1"/>
</dbReference>
<dbReference type="GeneID" id="115555128"/>
<evidence type="ECO:0000256" key="2">
    <source>
        <dbReference type="ARBA" id="ARBA00009776"/>
    </source>
</evidence>
<dbReference type="GO" id="GO:0004550">
    <property type="term" value="F:nucleoside diphosphate kinase activity"/>
    <property type="evidence" value="ECO:0007669"/>
    <property type="project" value="TreeGrafter"/>
</dbReference>
<sequence length="212" mass="23894">MACKRGALIVLEGVDRAGKTTQCTKLVESFREVGRAVHLLRFPDRTTTIGKLISSYLENKSDLEDHTVHLLFSANRWELVPLMKKKLEEGTTLIIDRYAFSGVAFTSAKPDFSIEWCKAPDVGLPKPDLVLYLQLSPAAAAQRGEFGTERYETSSFQQRVQGRFEQLMDENSVNWQVVDASQSIDEVHDNIKRLSLSALTAAEHQPIAELWR</sequence>
<dbReference type="OMA" id="YWHQFDA"/>
<dbReference type="InterPro" id="IPR039430">
    <property type="entry name" value="Thymidylate_kin-like_dom"/>
</dbReference>
<dbReference type="PROSITE" id="PS01331">
    <property type="entry name" value="THYMIDYLATE_KINASE"/>
    <property type="match status" value="1"/>
</dbReference>
<dbReference type="Proteomes" id="UP000694546">
    <property type="component" value="Chromosome 12"/>
</dbReference>
<dbReference type="GO" id="GO:0021954">
    <property type="term" value="P:central nervous system neuron development"/>
    <property type="evidence" value="ECO:0007669"/>
    <property type="project" value="Ensembl"/>
</dbReference>
<reference evidence="10" key="1">
    <citation type="submission" date="2025-08" db="UniProtKB">
        <authorList>
            <consortium name="Ensembl"/>
        </authorList>
    </citation>
    <scope>IDENTIFICATION</scope>
</reference>
<evidence type="ECO:0000256" key="8">
    <source>
        <dbReference type="ARBA" id="ARBA00022840"/>
    </source>
</evidence>
<dbReference type="GO" id="GO:0005829">
    <property type="term" value="C:cytosol"/>
    <property type="evidence" value="ECO:0007669"/>
    <property type="project" value="TreeGrafter"/>
</dbReference>
<keyword evidence="8" id="KW-0067">ATP-binding</keyword>
<evidence type="ECO:0000256" key="1">
    <source>
        <dbReference type="ARBA" id="ARBA00004992"/>
    </source>
</evidence>
<dbReference type="GO" id="GO:0006235">
    <property type="term" value="P:dTTP biosynthetic process"/>
    <property type="evidence" value="ECO:0007669"/>
    <property type="project" value="TreeGrafter"/>
</dbReference>
<dbReference type="InterPro" id="IPR018094">
    <property type="entry name" value="Thymidylate_kinase"/>
</dbReference>
<dbReference type="PANTHER" id="PTHR10344">
    <property type="entry name" value="THYMIDYLATE KINASE"/>
    <property type="match status" value="1"/>
</dbReference>
<keyword evidence="7" id="KW-0418">Kinase</keyword>
<feature type="domain" description="Thymidylate kinase-like" evidence="9">
    <location>
        <begin position="11"/>
        <end position="191"/>
    </location>
</feature>
<dbReference type="Gene3D" id="3.40.50.300">
    <property type="entry name" value="P-loop containing nucleotide triphosphate hydrolases"/>
    <property type="match status" value="1"/>
</dbReference>
<dbReference type="GO" id="GO:0006281">
    <property type="term" value="P:DNA repair"/>
    <property type="evidence" value="ECO:0007669"/>
    <property type="project" value="Ensembl"/>
</dbReference>
<accession>A0A8C4ZA88</accession>
<dbReference type="InterPro" id="IPR018095">
    <property type="entry name" value="Thymidylate_kin_CS"/>
</dbReference>
<dbReference type="PANTHER" id="PTHR10344:SF1">
    <property type="entry name" value="THYMIDYLATE KINASE"/>
    <property type="match status" value="1"/>
</dbReference>
<proteinExistence type="inferred from homology"/>
<evidence type="ECO:0000313" key="11">
    <source>
        <dbReference type="Proteomes" id="UP000694546"/>
    </source>
</evidence>
<dbReference type="EC" id="2.7.4.9" evidence="3"/>
<dbReference type="GO" id="GO:0005634">
    <property type="term" value="C:nucleus"/>
    <property type="evidence" value="ECO:0007669"/>
    <property type="project" value="TreeGrafter"/>
</dbReference>
<evidence type="ECO:0000256" key="5">
    <source>
        <dbReference type="ARBA" id="ARBA00022727"/>
    </source>
</evidence>
<reference evidence="10" key="2">
    <citation type="submission" date="2025-09" db="UniProtKB">
        <authorList>
            <consortium name="Ensembl"/>
        </authorList>
    </citation>
    <scope>IDENTIFICATION</scope>
</reference>
<keyword evidence="5" id="KW-0545">Nucleotide biosynthesis</keyword>
<dbReference type="SUPFAM" id="SSF52540">
    <property type="entry name" value="P-loop containing nucleoside triphosphate hydrolases"/>
    <property type="match status" value="1"/>
</dbReference>
<evidence type="ECO:0000259" key="9">
    <source>
        <dbReference type="Pfam" id="PF02223"/>
    </source>
</evidence>
<dbReference type="GeneTree" id="ENSGT00940000154030"/>
<dbReference type="GO" id="GO:0004798">
    <property type="term" value="F:dTMP kinase activity"/>
    <property type="evidence" value="ECO:0007669"/>
    <property type="project" value="TreeGrafter"/>
</dbReference>
<dbReference type="AlphaFoldDB" id="A0A8C4ZA88"/>
<comment type="pathway">
    <text evidence="1">Pyrimidine metabolism; dTTP biosynthesis.</text>
</comment>
<dbReference type="OrthoDB" id="425602at2759"/>